<sequence>MDVVFVASEMYPFAKTGGLADVVGVLPEEIARLGHRVSVFLPFYKKTKRQNFLLETVLEEVPVPVGAEEEVAKVLSCWHGHVNVFFIMHTPFFERDELYGTPLGDYPDNDQRFSFFQRAVIEVLKRTKLKPDIIHCHDWQTGIIPALLKTVYRGDPFFKKTKSVFTIHNLGFQGNFPPDSLPLTGLSWEEFRYQRIEFYGKASFLKAGIAYSDAITTVSKRYSEEIQTKELGCGMESVLAFRKADLHGIINGINPDDWDPKKDTDIPHNFSVKSLKKKNDCKISLQKINQLEIDTTIPLLGFIGELTERKGLDLLLPVIDRIAHEGWQLVVLGTGEDRYHGTLRDLAKKYPKNLGINITYDAKLAKQIFAGCDIILKPSKFEPSGLSQIVALRYGAVPVVRSTGGLSDTIKEFAPVSGEGNGFVFFNYREDEFGKAIKRAVDLFQKDKMAWTKLMTNGMTSDFTWASSAKQYAELYQKIEKKPLVA</sequence>
<name>A0A1G1KSF5_9BACT</name>
<feature type="binding site" evidence="8">
    <location>
        <position position="15"/>
    </location>
    <ligand>
        <name>ADP-alpha-D-glucose</name>
        <dbReference type="ChEBI" id="CHEBI:57498"/>
    </ligand>
</feature>
<evidence type="ECO:0000259" key="9">
    <source>
        <dbReference type="Pfam" id="PF00534"/>
    </source>
</evidence>
<evidence type="ECO:0000256" key="7">
    <source>
        <dbReference type="ARBA" id="ARBA00023056"/>
    </source>
</evidence>
<comment type="caution">
    <text evidence="11">The sequence shown here is derived from an EMBL/GenBank/DDBJ whole genome shotgun (WGS) entry which is preliminary data.</text>
</comment>
<dbReference type="GO" id="GO:0004373">
    <property type="term" value="F:alpha-1,4-glucan glucosyltransferase (UDP-glucose donor) activity"/>
    <property type="evidence" value="ECO:0007669"/>
    <property type="project" value="InterPro"/>
</dbReference>
<comment type="pathway">
    <text evidence="3 8">Glycan biosynthesis; glycogen biosynthesis.</text>
</comment>
<evidence type="ECO:0000256" key="4">
    <source>
        <dbReference type="ARBA" id="ARBA00010281"/>
    </source>
</evidence>
<feature type="domain" description="Glycosyl transferase family 1" evidence="9">
    <location>
        <begin position="288"/>
        <end position="442"/>
    </location>
</feature>
<evidence type="ECO:0000313" key="11">
    <source>
        <dbReference type="EMBL" id="OGW95838.1"/>
    </source>
</evidence>
<dbReference type="Gene3D" id="3.40.50.2000">
    <property type="entry name" value="Glycogen Phosphorylase B"/>
    <property type="match status" value="2"/>
</dbReference>
<dbReference type="Proteomes" id="UP000178187">
    <property type="component" value="Unassembled WGS sequence"/>
</dbReference>
<dbReference type="UniPathway" id="UPA00164"/>
<keyword evidence="5 8" id="KW-0328">Glycosyltransferase</keyword>
<keyword evidence="7 8" id="KW-0320">Glycogen biosynthesis</keyword>
<protein>
    <recommendedName>
        <fullName evidence="8">Glycogen synthase</fullName>
        <ecNumber evidence="8">2.4.1.21</ecNumber>
    </recommendedName>
    <alternativeName>
        <fullName evidence="8">Starch [bacterial glycogen] synthase</fullName>
    </alternativeName>
</protein>
<dbReference type="GO" id="GO:0009011">
    <property type="term" value="F:alpha-1,4-glucan glucosyltransferase (ADP-glucose donor) activity"/>
    <property type="evidence" value="ECO:0007669"/>
    <property type="project" value="UniProtKB-UniRule"/>
</dbReference>
<evidence type="ECO:0000256" key="5">
    <source>
        <dbReference type="ARBA" id="ARBA00022676"/>
    </source>
</evidence>
<feature type="domain" description="Starch synthase catalytic" evidence="10">
    <location>
        <begin position="3"/>
        <end position="239"/>
    </location>
</feature>
<organism evidence="11 12">
    <name type="scientific">Candidatus Danuiimicrobium aquiferis</name>
    <dbReference type="NCBI Taxonomy" id="1801832"/>
    <lineage>
        <taxon>Bacteria</taxon>
        <taxon>Pseudomonadati</taxon>
        <taxon>Candidatus Omnitrophota</taxon>
        <taxon>Candidatus Danuiimicrobium</taxon>
    </lineage>
</organism>
<dbReference type="HAMAP" id="MF_00484">
    <property type="entry name" value="Glycogen_synth"/>
    <property type="match status" value="1"/>
</dbReference>
<dbReference type="CDD" id="cd03791">
    <property type="entry name" value="GT5_Glycogen_synthase_DULL1-like"/>
    <property type="match status" value="1"/>
</dbReference>
<dbReference type="EC" id="2.4.1.21" evidence="8"/>
<accession>A0A1G1KSF5</accession>
<evidence type="ECO:0000259" key="10">
    <source>
        <dbReference type="Pfam" id="PF08323"/>
    </source>
</evidence>
<dbReference type="InterPro" id="IPR001296">
    <property type="entry name" value="Glyco_trans_1"/>
</dbReference>
<keyword evidence="6 8" id="KW-0808">Transferase</keyword>
<dbReference type="InterPro" id="IPR011835">
    <property type="entry name" value="GS/SS"/>
</dbReference>
<gene>
    <name evidence="8" type="primary">glgA</name>
    <name evidence="11" type="ORF">A3G33_00400</name>
</gene>
<comment type="catalytic activity">
    <reaction evidence="1 8">
        <text>[(1-&gt;4)-alpha-D-glucosyl](n) + ADP-alpha-D-glucose = [(1-&gt;4)-alpha-D-glucosyl](n+1) + ADP + H(+)</text>
        <dbReference type="Rhea" id="RHEA:18189"/>
        <dbReference type="Rhea" id="RHEA-COMP:9584"/>
        <dbReference type="Rhea" id="RHEA-COMP:9587"/>
        <dbReference type="ChEBI" id="CHEBI:15378"/>
        <dbReference type="ChEBI" id="CHEBI:15444"/>
        <dbReference type="ChEBI" id="CHEBI:57498"/>
        <dbReference type="ChEBI" id="CHEBI:456216"/>
        <dbReference type="EC" id="2.4.1.21"/>
    </reaction>
</comment>
<dbReference type="PANTHER" id="PTHR45825:SF11">
    <property type="entry name" value="ALPHA AMYLASE DOMAIN-CONTAINING PROTEIN"/>
    <property type="match status" value="1"/>
</dbReference>
<dbReference type="GO" id="GO:0005978">
    <property type="term" value="P:glycogen biosynthetic process"/>
    <property type="evidence" value="ECO:0007669"/>
    <property type="project" value="UniProtKB-UniRule"/>
</dbReference>
<dbReference type="InterPro" id="IPR013534">
    <property type="entry name" value="Starch_synth_cat_dom"/>
</dbReference>
<dbReference type="SUPFAM" id="SSF53756">
    <property type="entry name" value="UDP-Glycosyltransferase/glycogen phosphorylase"/>
    <property type="match status" value="1"/>
</dbReference>
<evidence type="ECO:0000256" key="3">
    <source>
        <dbReference type="ARBA" id="ARBA00004964"/>
    </source>
</evidence>
<evidence type="ECO:0000256" key="2">
    <source>
        <dbReference type="ARBA" id="ARBA00002764"/>
    </source>
</evidence>
<evidence type="ECO:0000256" key="6">
    <source>
        <dbReference type="ARBA" id="ARBA00022679"/>
    </source>
</evidence>
<dbReference type="NCBIfam" id="NF001899">
    <property type="entry name" value="PRK00654.1-2"/>
    <property type="match status" value="1"/>
</dbReference>
<evidence type="ECO:0000313" key="12">
    <source>
        <dbReference type="Proteomes" id="UP000178187"/>
    </source>
</evidence>
<dbReference type="EMBL" id="MHFR01000057">
    <property type="protein sequence ID" value="OGW95838.1"/>
    <property type="molecule type" value="Genomic_DNA"/>
</dbReference>
<proteinExistence type="inferred from homology"/>
<dbReference type="Pfam" id="PF00534">
    <property type="entry name" value="Glycos_transf_1"/>
    <property type="match status" value="1"/>
</dbReference>
<dbReference type="NCBIfam" id="TIGR02095">
    <property type="entry name" value="glgA"/>
    <property type="match status" value="1"/>
</dbReference>
<dbReference type="PANTHER" id="PTHR45825">
    <property type="entry name" value="GRANULE-BOUND STARCH SYNTHASE 1, CHLOROPLASTIC/AMYLOPLASTIC"/>
    <property type="match status" value="1"/>
</dbReference>
<evidence type="ECO:0000256" key="8">
    <source>
        <dbReference type="HAMAP-Rule" id="MF_00484"/>
    </source>
</evidence>
<reference evidence="11 12" key="1">
    <citation type="journal article" date="2016" name="Nat. Commun.">
        <title>Thousands of microbial genomes shed light on interconnected biogeochemical processes in an aquifer system.</title>
        <authorList>
            <person name="Anantharaman K."/>
            <person name="Brown C.T."/>
            <person name="Hug L.A."/>
            <person name="Sharon I."/>
            <person name="Castelle C.J."/>
            <person name="Probst A.J."/>
            <person name="Thomas B.C."/>
            <person name="Singh A."/>
            <person name="Wilkins M.J."/>
            <person name="Karaoz U."/>
            <person name="Brodie E.L."/>
            <person name="Williams K.H."/>
            <person name="Hubbard S.S."/>
            <person name="Banfield J.F."/>
        </authorList>
    </citation>
    <scope>NUCLEOTIDE SEQUENCE [LARGE SCALE GENOMIC DNA]</scope>
</reference>
<dbReference type="AlphaFoldDB" id="A0A1G1KSF5"/>
<dbReference type="Pfam" id="PF08323">
    <property type="entry name" value="Glyco_transf_5"/>
    <property type="match status" value="1"/>
</dbReference>
<comment type="function">
    <text evidence="2 8">Synthesizes alpha-1,4-glucan chains using ADP-glucose.</text>
</comment>
<evidence type="ECO:0000256" key="1">
    <source>
        <dbReference type="ARBA" id="ARBA00001478"/>
    </source>
</evidence>
<comment type="similarity">
    <text evidence="4 8">Belongs to the glycosyltransferase 1 family. Bacterial/plant glycogen synthase subfamily.</text>
</comment>